<dbReference type="Proteomes" id="UP001576774">
    <property type="component" value="Unassembled WGS sequence"/>
</dbReference>
<evidence type="ECO:0000313" key="2">
    <source>
        <dbReference type="Proteomes" id="UP001576774"/>
    </source>
</evidence>
<protein>
    <submittedName>
        <fullName evidence="1">Uncharacterized protein</fullName>
    </submittedName>
</protein>
<name>A0ABV4WZM4_9CYAN</name>
<reference evidence="1 2" key="1">
    <citation type="submission" date="2024-09" db="EMBL/GenBank/DDBJ databases">
        <title>Floridaenema gen nov. (Aerosakkonemataceae, Aerosakkonematales ord. nov., Cyanobacteria) from benthic tropical and subtropical fresh waters, with the description of four new species.</title>
        <authorList>
            <person name="Moretto J.A."/>
            <person name="Berthold D.E."/>
            <person name="Lefler F.W."/>
            <person name="Huang I.-S."/>
            <person name="Laughinghouse H. IV."/>
        </authorList>
    </citation>
    <scope>NUCLEOTIDE SEQUENCE [LARGE SCALE GENOMIC DNA]</scope>
    <source>
        <strain evidence="1 2">BLCC-F46</strain>
    </source>
</reference>
<dbReference type="RefSeq" id="WP_413268691.1">
    <property type="nucleotide sequence ID" value="NZ_JBHFNQ010000013.1"/>
</dbReference>
<organism evidence="1 2">
    <name type="scientific">Floridaenema aerugineum BLCC-F46</name>
    <dbReference type="NCBI Taxonomy" id="3153654"/>
    <lineage>
        <taxon>Bacteria</taxon>
        <taxon>Bacillati</taxon>
        <taxon>Cyanobacteriota</taxon>
        <taxon>Cyanophyceae</taxon>
        <taxon>Oscillatoriophycideae</taxon>
        <taxon>Aerosakkonematales</taxon>
        <taxon>Aerosakkonemataceae</taxon>
        <taxon>Floridanema</taxon>
        <taxon>Floridanema aerugineum</taxon>
    </lineage>
</organism>
<keyword evidence="2" id="KW-1185">Reference proteome</keyword>
<accession>A0ABV4WZM4</accession>
<dbReference type="EMBL" id="JBHFNQ010000013">
    <property type="protein sequence ID" value="MFB2875531.1"/>
    <property type="molecule type" value="Genomic_DNA"/>
</dbReference>
<evidence type="ECO:0000313" key="1">
    <source>
        <dbReference type="EMBL" id="MFB2875531.1"/>
    </source>
</evidence>
<gene>
    <name evidence="1" type="ORF">ACE1CC_01420</name>
</gene>
<comment type="caution">
    <text evidence="1">The sequence shown here is derived from an EMBL/GenBank/DDBJ whole genome shotgun (WGS) entry which is preliminary data.</text>
</comment>
<sequence>MREAQRQRRSHKSRKLKCDMPTAGYVNAFSRKDGDVRYAYGRLRQRKNI</sequence>
<proteinExistence type="predicted"/>